<dbReference type="PANTHER" id="PTHR43300">
    <property type="entry name" value="ACETYLTRANSFERASE"/>
    <property type="match status" value="1"/>
</dbReference>
<sequence length="216" mass="23668">MDRIIIVGSGGHAAELRDYINHNNNARPADRIEVIGYIDDDKSTYEHYGFSEPYLGGIKDHKVLENAKYLMGIANLEYRKKIIETLVSEGARFRGLIHPTAIISPSCVIHPTTVISHNASVGAKAEIGAYNMLNSRCTIGHDTKMGDYNFISPQVAISGNTSIGNGNLIGTNACTIPGMKIGNNNKIAAGMVIYKPIENDSTVLFRHKERLIVKKE</sequence>
<organism evidence="4 5">
    <name type="scientific">Psychroflexus torquis (strain ATCC 700755 / CIP 106069 / ACAM 623)</name>
    <dbReference type="NCBI Taxonomy" id="313595"/>
    <lineage>
        <taxon>Bacteria</taxon>
        <taxon>Pseudomonadati</taxon>
        <taxon>Bacteroidota</taxon>
        <taxon>Flavobacteriia</taxon>
        <taxon>Flavobacteriales</taxon>
        <taxon>Flavobacteriaceae</taxon>
        <taxon>Psychroflexus</taxon>
    </lineage>
</organism>
<gene>
    <name evidence="4" type="ordered locus">P700755_001592</name>
</gene>
<dbReference type="RefSeq" id="WP_015024068.1">
    <property type="nucleotide sequence ID" value="NC_018721.1"/>
</dbReference>
<dbReference type="AlphaFoldDB" id="K4ISN7"/>
<feature type="active site" description="Proton acceptor" evidence="2">
    <location>
        <position position="141"/>
    </location>
</feature>
<dbReference type="InterPro" id="IPR020019">
    <property type="entry name" value="AcTrfase_PglD-like"/>
</dbReference>
<dbReference type="Proteomes" id="UP000008514">
    <property type="component" value="Chromosome"/>
</dbReference>
<keyword evidence="5" id="KW-1185">Reference proteome</keyword>
<dbReference type="PANTHER" id="PTHR43300:SF7">
    <property type="entry name" value="UDP-N-ACETYLBACILLOSAMINE N-ACETYLTRANSFERASE"/>
    <property type="match status" value="1"/>
</dbReference>
<proteinExistence type="inferred from homology"/>
<dbReference type="KEGG" id="ptq:P700755_001592"/>
<dbReference type="EMBL" id="CP003879">
    <property type="protein sequence ID" value="AFU68470.1"/>
    <property type="molecule type" value="Genomic_DNA"/>
</dbReference>
<comment type="similarity">
    <text evidence="1">Belongs to the transferase hexapeptide repeat family.</text>
</comment>
<evidence type="ECO:0000259" key="3">
    <source>
        <dbReference type="Pfam" id="PF17836"/>
    </source>
</evidence>
<dbReference type="HOGENOM" id="CLU_081811_1_2_10"/>
<dbReference type="eggNOG" id="COG0110">
    <property type="taxonomic scope" value="Bacteria"/>
</dbReference>
<dbReference type="InterPro" id="IPR011004">
    <property type="entry name" value="Trimer_LpxA-like_sf"/>
</dbReference>
<evidence type="ECO:0000313" key="4">
    <source>
        <dbReference type="EMBL" id="AFU68470.1"/>
    </source>
</evidence>
<dbReference type="Pfam" id="PF17836">
    <property type="entry name" value="PglD_N"/>
    <property type="match status" value="1"/>
</dbReference>
<evidence type="ECO:0000313" key="5">
    <source>
        <dbReference type="Proteomes" id="UP000008514"/>
    </source>
</evidence>
<accession>K4ISN7</accession>
<dbReference type="Gene3D" id="2.160.10.10">
    <property type="entry name" value="Hexapeptide repeat proteins"/>
    <property type="match status" value="1"/>
</dbReference>
<protein>
    <submittedName>
        <fullName evidence="4">Sugar O-acyltransferase, NeuD_NanD family</fullName>
    </submittedName>
</protein>
<dbReference type="GO" id="GO:0016746">
    <property type="term" value="F:acyltransferase activity"/>
    <property type="evidence" value="ECO:0007669"/>
    <property type="project" value="UniProtKB-KW"/>
</dbReference>
<feature type="domain" description="PglD N-terminal" evidence="3">
    <location>
        <begin position="3"/>
        <end position="86"/>
    </location>
</feature>
<dbReference type="InterPro" id="IPR041561">
    <property type="entry name" value="PglD_N"/>
</dbReference>
<dbReference type="CDD" id="cd03360">
    <property type="entry name" value="LbH_AT_putative"/>
    <property type="match status" value="1"/>
</dbReference>
<dbReference type="Gene3D" id="3.40.50.20">
    <property type="match status" value="1"/>
</dbReference>
<dbReference type="SUPFAM" id="SSF51161">
    <property type="entry name" value="Trimeric LpxA-like enzymes"/>
    <property type="match status" value="1"/>
</dbReference>
<evidence type="ECO:0000256" key="1">
    <source>
        <dbReference type="ARBA" id="ARBA00007274"/>
    </source>
</evidence>
<evidence type="ECO:0000256" key="2">
    <source>
        <dbReference type="PIRSR" id="PIRSR620019-1"/>
    </source>
</evidence>
<dbReference type="STRING" id="313595.P700755_001592"/>
<name>K4ISN7_PSYTT</name>
<dbReference type="InterPro" id="IPR050179">
    <property type="entry name" value="Trans_hexapeptide_repeat"/>
</dbReference>
<feature type="site" description="Increases basicity of active site His" evidence="2">
    <location>
        <position position="142"/>
    </location>
</feature>
<reference evidence="4" key="1">
    <citation type="submission" date="2006-03" db="EMBL/GenBank/DDBJ databases">
        <authorList>
            <person name="Bowman J."/>
            <person name="Ferriera S."/>
            <person name="Johnson J."/>
            <person name="Kravitz S."/>
            <person name="Halpern A."/>
            <person name="Remington K."/>
            <person name="Beeson K."/>
            <person name="Tran B."/>
            <person name="Rogers Y.-H."/>
            <person name="Friedman R."/>
            <person name="Venter J.C."/>
        </authorList>
    </citation>
    <scope>NUCLEOTIDE SEQUENCE [LARGE SCALE GENOMIC DNA]</scope>
    <source>
        <strain evidence="4">ATCC 700755</strain>
    </source>
</reference>
<dbReference type="OrthoDB" id="9794407at2"/>
<reference evidence="4" key="2">
    <citation type="submission" date="2012-09" db="EMBL/GenBank/DDBJ databases">
        <title>The complete sequence of Psychroflexus torquis an extreme psychrophile from sea-ice that is stimulated by light.</title>
        <authorList>
            <person name="Feng S."/>
            <person name="Powell S.M."/>
            <person name="Bowman J.P."/>
        </authorList>
    </citation>
    <scope>NUCLEOTIDE SEQUENCE [LARGE SCALE GENOMIC DNA]</scope>
    <source>
        <strain evidence="4">ATCC 700755</strain>
    </source>
</reference>